<dbReference type="KEGG" id="fiy:BN1229_v1_0155"/>
<dbReference type="GO" id="GO:0031167">
    <property type="term" value="P:rRNA methylation"/>
    <property type="evidence" value="ECO:0007669"/>
    <property type="project" value="InterPro"/>
</dbReference>
<proteinExistence type="predicted"/>
<name>A0A0D6J9Z2_9HYPH</name>
<dbReference type="EMBL" id="LN829119">
    <property type="protein sequence ID" value="CPR14982.1"/>
    <property type="molecule type" value="Genomic_DNA"/>
</dbReference>
<dbReference type="PIRSF" id="PIRSF004553">
    <property type="entry name" value="CHP00095"/>
    <property type="match status" value="1"/>
</dbReference>
<dbReference type="KEGG" id="fil:BN1229_v1_0151"/>
<keyword evidence="5" id="KW-1185">Reference proteome</keyword>
<dbReference type="Pfam" id="PF03602">
    <property type="entry name" value="Cons_hypoth95"/>
    <property type="match status" value="1"/>
</dbReference>
<dbReference type="Gene3D" id="3.40.50.150">
    <property type="entry name" value="Vaccinia Virus protein VP39"/>
    <property type="match status" value="1"/>
</dbReference>
<evidence type="ECO:0000256" key="1">
    <source>
        <dbReference type="ARBA" id="ARBA00022603"/>
    </source>
</evidence>
<reference evidence="5" key="1">
    <citation type="submission" date="2015-02" db="EMBL/GenBank/DDBJ databases">
        <authorList>
            <person name="Chooi Y.-H."/>
        </authorList>
    </citation>
    <scope>NUCLEOTIDE SEQUENCE [LARGE SCALE GENOMIC DNA]</scope>
    <source>
        <strain evidence="5">strain Y</strain>
    </source>
</reference>
<evidence type="ECO:0000256" key="2">
    <source>
        <dbReference type="ARBA" id="ARBA00022679"/>
    </source>
</evidence>
<dbReference type="Proteomes" id="UP000033187">
    <property type="component" value="Chromosome 1"/>
</dbReference>
<dbReference type="PANTHER" id="PTHR43542:SF1">
    <property type="entry name" value="METHYLTRANSFERASE"/>
    <property type="match status" value="1"/>
</dbReference>
<keyword evidence="2 4" id="KW-0808">Transferase</keyword>
<keyword evidence="1 4" id="KW-0489">Methyltransferase</keyword>
<dbReference type="SUPFAM" id="SSF53335">
    <property type="entry name" value="S-adenosyl-L-methionine-dependent methyltransferases"/>
    <property type="match status" value="1"/>
</dbReference>
<dbReference type="NCBIfam" id="TIGR00095">
    <property type="entry name" value="16S rRNA (guanine(966)-N(2))-methyltransferase RsmD"/>
    <property type="match status" value="1"/>
</dbReference>
<dbReference type="PANTHER" id="PTHR43542">
    <property type="entry name" value="METHYLTRANSFERASE"/>
    <property type="match status" value="1"/>
</dbReference>
<dbReference type="RefSeq" id="WP_046475481.1">
    <property type="nucleotide sequence ID" value="NZ_LN829118.1"/>
</dbReference>
<gene>
    <name evidence="4" type="primary">yhhF</name>
    <name evidence="4" type="ORF">YBN1229_v1_0155</name>
</gene>
<evidence type="ECO:0000313" key="4">
    <source>
        <dbReference type="EMBL" id="CPR14982.1"/>
    </source>
</evidence>
<accession>A0A0D6J9Z2</accession>
<evidence type="ECO:0000313" key="5">
    <source>
        <dbReference type="Proteomes" id="UP000033187"/>
    </source>
</evidence>
<dbReference type="CDD" id="cd02440">
    <property type="entry name" value="AdoMet_MTases"/>
    <property type="match status" value="1"/>
</dbReference>
<dbReference type="InterPro" id="IPR004398">
    <property type="entry name" value="RNA_MeTrfase_RsmD"/>
</dbReference>
<dbReference type="InterPro" id="IPR029063">
    <property type="entry name" value="SAM-dependent_MTases_sf"/>
</dbReference>
<dbReference type="GO" id="GO:0008168">
    <property type="term" value="F:methyltransferase activity"/>
    <property type="evidence" value="ECO:0007669"/>
    <property type="project" value="UniProtKB-KW"/>
</dbReference>
<evidence type="ECO:0000256" key="3">
    <source>
        <dbReference type="SAM" id="MobiDB-lite"/>
    </source>
</evidence>
<organism evidence="4 5">
    <name type="scientific">Candidatus Filomicrobium marinum</name>
    <dbReference type="NCBI Taxonomy" id="1608628"/>
    <lineage>
        <taxon>Bacteria</taxon>
        <taxon>Pseudomonadati</taxon>
        <taxon>Pseudomonadota</taxon>
        <taxon>Alphaproteobacteria</taxon>
        <taxon>Hyphomicrobiales</taxon>
        <taxon>Hyphomicrobiaceae</taxon>
        <taxon>Filomicrobium</taxon>
    </lineage>
</organism>
<dbReference type="OrthoDB" id="9803017at2"/>
<feature type="region of interest" description="Disordered" evidence="3">
    <location>
        <begin position="1"/>
        <end position="25"/>
    </location>
</feature>
<dbReference type="AlphaFoldDB" id="A0A0D6J9Z2"/>
<protein>
    <submittedName>
        <fullName evidence="4">Putative methyltransferase with SAM-dependent methyltransferase domain</fullName>
    </submittedName>
</protein>
<sequence>MRIVGGRLKGRTLVAPQHGGTRPTSDRVRESVFNILTHGIEGPPLEGARVIDLFAGTGALGVEALSRGASYALFVEDNADARGLIRRNIEAFGLQGITRIFRRDATRLGPAATRDSYAYAFLDPPYDKKLGEAALTALHEGGWLSPGAIIVLEERAGVTVDLPSAFELIDERTYGDTTVHFARLISETA</sequence>